<comment type="catalytic activity">
    <reaction evidence="4">
        <text>2 GTP = 3',3'-c-di-GMP + 2 diphosphate</text>
        <dbReference type="Rhea" id="RHEA:24898"/>
        <dbReference type="ChEBI" id="CHEBI:33019"/>
        <dbReference type="ChEBI" id="CHEBI:37565"/>
        <dbReference type="ChEBI" id="CHEBI:58805"/>
        <dbReference type="EC" id="2.7.7.65"/>
    </reaction>
</comment>
<comment type="caution">
    <text evidence="7">The sequence shown here is derived from an EMBL/GenBank/DDBJ whole genome shotgun (WGS) entry which is preliminary data.</text>
</comment>
<dbReference type="EMBL" id="JAKIKT010000011">
    <property type="protein sequence ID" value="MCL2916126.1"/>
    <property type="molecule type" value="Genomic_DNA"/>
</dbReference>
<dbReference type="SUPFAM" id="SSF46458">
    <property type="entry name" value="Globin-like"/>
    <property type="match status" value="1"/>
</dbReference>
<dbReference type="InterPro" id="IPR029787">
    <property type="entry name" value="Nucleotide_cyclase"/>
</dbReference>
<dbReference type="InterPro" id="IPR012292">
    <property type="entry name" value="Globin/Proto"/>
</dbReference>
<evidence type="ECO:0000256" key="4">
    <source>
        <dbReference type="ARBA" id="ARBA00034247"/>
    </source>
</evidence>
<evidence type="ECO:0000256" key="1">
    <source>
        <dbReference type="ARBA" id="ARBA00012528"/>
    </source>
</evidence>
<organism evidence="7 8">
    <name type="scientific">Shewanella corallii</name>
    <dbReference type="NCBI Taxonomy" id="560080"/>
    <lineage>
        <taxon>Bacteria</taxon>
        <taxon>Pseudomonadati</taxon>
        <taxon>Pseudomonadota</taxon>
        <taxon>Gammaproteobacteria</taxon>
        <taxon>Alteromonadales</taxon>
        <taxon>Shewanellaceae</taxon>
        <taxon>Shewanella</taxon>
    </lineage>
</organism>
<accession>A0ABT0NE54</accession>
<dbReference type="InterPro" id="IPR000160">
    <property type="entry name" value="GGDEF_dom"/>
</dbReference>
<dbReference type="Proteomes" id="UP001202831">
    <property type="component" value="Unassembled WGS sequence"/>
</dbReference>
<feature type="region of interest" description="Disordered" evidence="5">
    <location>
        <begin position="355"/>
        <end position="377"/>
    </location>
</feature>
<dbReference type="NCBIfam" id="TIGR00254">
    <property type="entry name" value="GGDEF"/>
    <property type="match status" value="1"/>
</dbReference>
<evidence type="ECO:0000256" key="5">
    <source>
        <dbReference type="SAM" id="MobiDB-lite"/>
    </source>
</evidence>
<sequence length="377" mass="43131">MDQQLKTTNKTTLTLLEQMGLNEYEIEQRKQLFGFESSDAVILRGCHDLIDAELEDLLFKFHDFQTGVPEIVQLIGDSDTMARLSSAQSRYILQLFSGDYGISYVNDILRIGMVHKRIGVEPKLYFSAMLELKNILFEVMRKELQSEEEYDRVTKALEKLLMFDNTLVFDTYIHSLVSEVQIARVRSEEYARELELKVMERTKQLEEQSRTDPLTGLLNVRHLQSIMNQVLKAAQRRNEAVCFIYMDIDNFKPINDELGHLAGDKVLKGVARLIKSCCREEDRCFRYGGDEFCILLPNCDAEHAEKVVCERIRVALGKEWESLEISMGLADTQPPDYISSDDLIRKADAAMYANKKQSKAARAESGSSDEPPTEKSA</sequence>
<evidence type="ECO:0000313" key="7">
    <source>
        <dbReference type="EMBL" id="MCL2916126.1"/>
    </source>
</evidence>
<dbReference type="PANTHER" id="PTHR45138">
    <property type="entry name" value="REGULATORY COMPONENTS OF SENSORY TRANSDUCTION SYSTEM"/>
    <property type="match status" value="1"/>
</dbReference>
<dbReference type="SMART" id="SM00267">
    <property type="entry name" value="GGDEF"/>
    <property type="match status" value="1"/>
</dbReference>
<dbReference type="RefSeq" id="WP_249250675.1">
    <property type="nucleotide sequence ID" value="NZ_JAKIKT010000011.1"/>
</dbReference>
<dbReference type="Pfam" id="PF11563">
    <property type="entry name" value="Protoglobin"/>
    <property type="match status" value="1"/>
</dbReference>
<dbReference type="PROSITE" id="PS50887">
    <property type="entry name" value="GGDEF"/>
    <property type="match status" value="1"/>
</dbReference>
<dbReference type="InterPro" id="IPR044398">
    <property type="entry name" value="Globin-sensor_dom"/>
</dbReference>
<name>A0ABT0NE54_9GAMM</name>
<dbReference type="PANTHER" id="PTHR45138:SF9">
    <property type="entry name" value="DIGUANYLATE CYCLASE DGCM-RELATED"/>
    <property type="match status" value="1"/>
</dbReference>
<dbReference type="InterPro" id="IPR043128">
    <property type="entry name" value="Rev_trsase/Diguanyl_cyclase"/>
</dbReference>
<reference evidence="7 8" key="1">
    <citation type="submission" date="2022-01" db="EMBL/GenBank/DDBJ databases">
        <title>Whole genome-based taxonomy of the Shewanellaceae.</title>
        <authorList>
            <person name="Martin-Rodriguez A.J."/>
        </authorList>
    </citation>
    <scope>NUCLEOTIDE SEQUENCE [LARGE SCALE GENOMIC DNA]</scope>
    <source>
        <strain evidence="7 8">DSM 21332</strain>
    </source>
</reference>
<dbReference type="SUPFAM" id="SSF55073">
    <property type="entry name" value="Nucleotide cyclase"/>
    <property type="match status" value="1"/>
</dbReference>
<dbReference type="CDD" id="cd01949">
    <property type="entry name" value="GGDEF"/>
    <property type="match status" value="1"/>
</dbReference>
<gene>
    <name evidence="7" type="ORF">L2725_20510</name>
</gene>
<evidence type="ECO:0000256" key="3">
    <source>
        <dbReference type="ARBA" id="ARBA00029839"/>
    </source>
</evidence>
<evidence type="ECO:0000259" key="6">
    <source>
        <dbReference type="PROSITE" id="PS50887"/>
    </source>
</evidence>
<evidence type="ECO:0000256" key="2">
    <source>
        <dbReference type="ARBA" id="ARBA00015125"/>
    </source>
</evidence>
<evidence type="ECO:0000313" key="8">
    <source>
        <dbReference type="Proteomes" id="UP001202831"/>
    </source>
</evidence>
<dbReference type="InterPro" id="IPR009050">
    <property type="entry name" value="Globin-like_sf"/>
</dbReference>
<protein>
    <recommendedName>
        <fullName evidence="2">Diguanylate cyclase DosC</fullName>
        <ecNumber evidence="1">2.7.7.65</ecNumber>
    </recommendedName>
    <alternativeName>
        <fullName evidence="3">Direct oxygen-sensing cyclase</fullName>
    </alternativeName>
</protein>
<dbReference type="InterPro" id="IPR050469">
    <property type="entry name" value="Diguanylate_Cyclase"/>
</dbReference>
<dbReference type="Gene3D" id="3.30.70.270">
    <property type="match status" value="1"/>
</dbReference>
<dbReference type="EC" id="2.7.7.65" evidence="1"/>
<dbReference type="Pfam" id="PF00990">
    <property type="entry name" value="GGDEF"/>
    <property type="match status" value="1"/>
</dbReference>
<keyword evidence="8" id="KW-1185">Reference proteome</keyword>
<proteinExistence type="predicted"/>
<feature type="domain" description="GGDEF" evidence="6">
    <location>
        <begin position="239"/>
        <end position="367"/>
    </location>
</feature>
<dbReference type="Gene3D" id="1.10.490.10">
    <property type="entry name" value="Globins"/>
    <property type="match status" value="1"/>
</dbReference>